<proteinExistence type="predicted"/>
<dbReference type="InterPro" id="IPR053521">
    <property type="entry name" value="McjB-like"/>
</dbReference>
<name>A0ABU1XYZ0_9GAMM</name>
<dbReference type="Proteomes" id="UP001256588">
    <property type="component" value="Unassembled WGS sequence"/>
</dbReference>
<reference evidence="2 3" key="1">
    <citation type="submission" date="2023-07" db="EMBL/GenBank/DDBJ databases">
        <title>Sorghum-associated microbial communities from plants grown in Nebraska, USA.</title>
        <authorList>
            <person name="Schachtman D."/>
        </authorList>
    </citation>
    <scope>NUCLEOTIDE SEQUENCE [LARGE SCALE GENOMIC DNA]</scope>
    <source>
        <strain evidence="2 3">4099</strain>
    </source>
</reference>
<protein>
    <recommendedName>
        <fullName evidence="1">Microcin J25-processing protein McjB C-terminal domain-containing protein</fullName>
    </recommendedName>
</protein>
<dbReference type="InterPro" id="IPR032708">
    <property type="entry name" value="McjB_C"/>
</dbReference>
<feature type="domain" description="Microcin J25-processing protein McjB C-terminal" evidence="1">
    <location>
        <begin position="138"/>
        <end position="223"/>
    </location>
</feature>
<accession>A0ABU1XYZ0</accession>
<dbReference type="RefSeq" id="WP_310235261.1">
    <property type="nucleotide sequence ID" value="NZ_JAVDWO010000007.1"/>
</dbReference>
<organism evidence="2 3">
    <name type="scientific">Luteimonas terrae</name>
    <dbReference type="NCBI Taxonomy" id="1530191"/>
    <lineage>
        <taxon>Bacteria</taxon>
        <taxon>Pseudomonadati</taxon>
        <taxon>Pseudomonadota</taxon>
        <taxon>Gammaproteobacteria</taxon>
        <taxon>Lysobacterales</taxon>
        <taxon>Lysobacteraceae</taxon>
        <taxon>Luteimonas</taxon>
    </lineage>
</organism>
<dbReference type="NCBIfam" id="NF033537">
    <property type="entry name" value="lasso_biosyn_B2"/>
    <property type="match status" value="1"/>
</dbReference>
<evidence type="ECO:0000259" key="1">
    <source>
        <dbReference type="Pfam" id="PF13471"/>
    </source>
</evidence>
<evidence type="ECO:0000313" key="2">
    <source>
        <dbReference type="EMBL" id="MDR7193281.1"/>
    </source>
</evidence>
<keyword evidence="3" id="KW-1185">Reference proteome</keyword>
<sequence length="225" mass="24744">MSLHLRDDLSFCQVDGNLVFLDVRNDRYFRLPAAAERRFLAYQRGDGTDSDAEKLIESGLLTTCETSASRTPAISIARANQSAIERGQIAQHATLLDRLDTVRTVALSQLQLKTRSLSHVLTTLKVDRQRRALPISYPQSSGADGKFHDATSAFLAARPYAPIETCCLVDSISLIRFLARRGLFAHLVFAVTGAPFSAHCWAQVGDLVLNETVGNTHAHTPIRVV</sequence>
<dbReference type="EMBL" id="JAVDWO010000007">
    <property type="protein sequence ID" value="MDR7193281.1"/>
    <property type="molecule type" value="Genomic_DNA"/>
</dbReference>
<evidence type="ECO:0000313" key="3">
    <source>
        <dbReference type="Proteomes" id="UP001256588"/>
    </source>
</evidence>
<dbReference type="Pfam" id="PF13471">
    <property type="entry name" value="Transglut_core3"/>
    <property type="match status" value="1"/>
</dbReference>
<gene>
    <name evidence="2" type="ORF">J2W68_002015</name>
</gene>
<comment type="caution">
    <text evidence="2">The sequence shown here is derived from an EMBL/GenBank/DDBJ whole genome shotgun (WGS) entry which is preliminary data.</text>
</comment>